<keyword evidence="1" id="KW-0175">Coiled coil</keyword>
<name>A0A0V0QYF8_PSEPJ</name>
<feature type="coiled-coil region" evidence="1">
    <location>
        <begin position="300"/>
        <end position="334"/>
    </location>
</feature>
<evidence type="ECO:0000256" key="2">
    <source>
        <dbReference type="SAM" id="MobiDB-lite"/>
    </source>
</evidence>
<proteinExistence type="predicted"/>
<comment type="caution">
    <text evidence="3">The sequence shown here is derived from an EMBL/GenBank/DDBJ whole genome shotgun (WGS) entry which is preliminary data.</text>
</comment>
<feature type="region of interest" description="Disordered" evidence="2">
    <location>
        <begin position="155"/>
        <end position="193"/>
    </location>
</feature>
<evidence type="ECO:0000256" key="1">
    <source>
        <dbReference type="SAM" id="Coils"/>
    </source>
</evidence>
<sequence>MLKIEDSRQFNQQNNFQNNNPVKRLQRYNQFGKMPSFQQIEKIAEKIQQKFPQKGLQEIVEILQLCEFNPETVINIFQNNQEQQQQIKPIINNNVINMNLNNNLEEISSTQNQNQNLHSNNIFRNGVKEEQISDNGTIVLNRSIKKIVRKKQPFKQSQQISQQESPQLKNLTQQQQQQQQNFDKNIIQQQQNQQQQQQQQISSAQSLNSSQISQLDMEKKQQEIVELLQQGDFVKDQELEELCQNSVNYIQNNCSDMGQLQNTLIMAFKFIKNKITDQCIERNGAVYEENRVLKKAFGLINQRYQQQKQINAENENLKKENQKLKENLQQAFIFLSKYDQQMDLDRFQNNDQYPPNVF</sequence>
<evidence type="ECO:0000313" key="4">
    <source>
        <dbReference type="Proteomes" id="UP000054937"/>
    </source>
</evidence>
<dbReference type="EMBL" id="LDAU01000084">
    <property type="protein sequence ID" value="KRX07359.1"/>
    <property type="molecule type" value="Genomic_DNA"/>
</dbReference>
<dbReference type="InParanoid" id="A0A0V0QYF8"/>
<dbReference type="AlphaFoldDB" id="A0A0V0QYF8"/>
<accession>A0A0V0QYF8</accession>
<protein>
    <recommendedName>
        <fullName evidence="5">CUE domain-containing protein</fullName>
    </recommendedName>
</protein>
<keyword evidence="4" id="KW-1185">Reference proteome</keyword>
<organism evidence="3 4">
    <name type="scientific">Pseudocohnilembus persalinus</name>
    <name type="common">Ciliate</name>
    <dbReference type="NCBI Taxonomy" id="266149"/>
    <lineage>
        <taxon>Eukaryota</taxon>
        <taxon>Sar</taxon>
        <taxon>Alveolata</taxon>
        <taxon>Ciliophora</taxon>
        <taxon>Intramacronucleata</taxon>
        <taxon>Oligohymenophorea</taxon>
        <taxon>Scuticociliatia</taxon>
        <taxon>Philasterida</taxon>
        <taxon>Pseudocohnilembidae</taxon>
        <taxon>Pseudocohnilembus</taxon>
    </lineage>
</organism>
<evidence type="ECO:0008006" key="5">
    <source>
        <dbReference type="Google" id="ProtNLM"/>
    </source>
</evidence>
<dbReference type="Proteomes" id="UP000054937">
    <property type="component" value="Unassembled WGS sequence"/>
</dbReference>
<gene>
    <name evidence="3" type="ORF">PPERSA_06974</name>
</gene>
<evidence type="ECO:0000313" key="3">
    <source>
        <dbReference type="EMBL" id="KRX07359.1"/>
    </source>
</evidence>
<reference evidence="3 4" key="1">
    <citation type="journal article" date="2015" name="Sci. Rep.">
        <title>Genome of the facultative scuticociliatosis pathogen Pseudocohnilembus persalinus provides insight into its virulence through horizontal gene transfer.</title>
        <authorList>
            <person name="Xiong J."/>
            <person name="Wang G."/>
            <person name="Cheng J."/>
            <person name="Tian M."/>
            <person name="Pan X."/>
            <person name="Warren A."/>
            <person name="Jiang C."/>
            <person name="Yuan D."/>
            <person name="Miao W."/>
        </authorList>
    </citation>
    <scope>NUCLEOTIDE SEQUENCE [LARGE SCALE GENOMIC DNA]</scope>
    <source>
        <strain evidence="3">36N120E</strain>
    </source>
</reference>